<sequence>MADLAYVVLIIGGFSACALVLRGLQGSALKGAGLKSRADR</sequence>
<accession>A0ABV9FKJ9</accession>
<keyword evidence="1" id="KW-0472">Membrane</keyword>
<name>A0ABV9FKJ9_9NOCA</name>
<keyword evidence="3" id="KW-1185">Reference proteome</keyword>
<keyword evidence="1" id="KW-0812">Transmembrane</keyword>
<keyword evidence="1" id="KW-1133">Transmembrane helix</keyword>
<organism evidence="2 3">
    <name type="scientific">Rhodococcus kronopolitis</name>
    <dbReference type="NCBI Taxonomy" id="1460226"/>
    <lineage>
        <taxon>Bacteria</taxon>
        <taxon>Bacillati</taxon>
        <taxon>Actinomycetota</taxon>
        <taxon>Actinomycetes</taxon>
        <taxon>Mycobacteriales</taxon>
        <taxon>Nocardiaceae</taxon>
        <taxon>Rhodococcus</taxon>
    </lineage>
</organism>
<dbReference type="EMBL" id="JBHSFO010000001">
    <property type="protein sequence ID" value="MFC4602277.1"/>
    <property type="molecule type" value="Genomic_DNA"/>
</dbReference>
<reference evidence="3" key="1">
    <citation type="journal article" date="2019" name="Int. J. Syst. Evol. Microbiol.">
        <title>The Global Catalogue of Microorganisms (GCM) 10K type strain sequencing project: providing services to taxonomists for standard genome sequencing and annotation.</title>
        <authorList>
            <consortium name="The Broad Institute Genomics Platform"/>
            <consortium name="The Broad Institute Genome Sequencing Center for Infectious Disease"/>
            <person name="Wu L."/>
            <person name="Ma J."/>
        </authorList>
    </citation>
    <scope>NUCLEOTIDE SEQUENCE [LARGE SCALE GENOMIC DNA]</scope>
    <source>
        <strain evidence="3">CCUG 54520</strain>
    </source>
</reference>
<evidence type="ECO:0000313" key="2">
    <source>
        <dbReference type="EMBL" id="MFC4602277.1"/>
    </source>
</evidence>
<evidence type="ECO:0000256" key="1">
    <source>
        <dbReference type="SAM" id="Phobius"/>
    </source>
</evidence>
<gene>
    <name evidence="2" type="ORF">ACFO6S_01055</name>
</gene>
<evidence type="ECO:0000313" key="3">
    <source>
        <dbReference type="Proteomes" id="UP001595914"/>
    </source>
</evidence>
<dbReference type="RefSeq" id="WP_378413311.1">
    <property type="nucleotide sequence ID" value="NZ_JBHSFO010000001.1"/>
</dbReference>
<proteinExistence type="predicted"/>
<protein>
    <recommendedName>
        <fullName evidence="4">Potassium ABC transporter ATPase</fullName>
    </recommendedName>
</protein>
<comment type="caution">
    <text evidence="2">The sequence shown here is derived from an EMBL/GenBank/DDBJ whole genome shotgun (WGS) entry which is preliminary data.</text>
</comment>
<evidence type="ECO:0008006" key="4">
    <source>
        <dbReference type="Google" id="ProtNLM"/>
    </source>
</evidence>
<feature type="transmembrane region" description="Helical" evidence="1">
    <location>
        <begin position="6"/>
        <end position="24"/>
    </location>
</feature>
<dbReference type="Proteomes" id="UP001595914">
    <property type="component" value="Unassembled WGS sequence"/>
</dbReference>